<evidence type="ECO:0000313" key="2">
    <source>
        <dbReference type="EMBL" id="CAA9292534.1"/>
    </source>
</evidence>
<keyword evidence="1" id="KW-0732">Signal</keyword>
<proteinExistence type="predicted"/>
<dbReference type="EMBL" id="CADCTK010000985">
    <property type="protein sequence ID" value="CAA9292534.1"/>
    <property type="molecule type" value="Genomic_DNA"/>
</dbReference>
<accession>A0A6J4K0B4</accession>
<gene>
    <name evidence="2" type="ORF">AVDCRST_MAG26-4207</name>
</gene>
<evidence type="ECO:0008006" key="3">
    <source>
        <dbReference type="Google" id="ProtNLM"/>
    </source>
</evidence>
<protein>
    <recommendedName>
        <fullName evidence="3">Secreted protein</fullName>
    </recommendedName>
</protein>
<evidence type="ECO:0000256" key="1">
    <source>
        <dbReference type="SAM" id="SignalP"/>
    </source>
</evidence>
<feature type="chain" id="PRO_5027065073" description="Secreted protein" evidence="1">
    <location>
        <begin position="22"/>
        <end position="75"/>
    </location>
</feature>
<organism evidence="2">
    <name type="scientific">uncultured Chloroflexia bacterium</name>
    <dbReference type="NCBI Taxonomy" id="1672391"/>
    <lineage>
        <taxon>Bacteria</taxon>
        <taxon>Bacillati</taxon>
        <taxon>Chloroflexota</taxon>
        <taxon>Chloroflexia</taxon>
        <taxon>environmental samples</taxon>
    </lineage>
</organism>
<feature type="signal peptide" evidence="1">
    <location>
        <begin position="1"/>
        <end position="21"/>
    </location>
</feature>
<name>A0A6J4K0B4_9CHLR</name>
<reference evidence="2" key="1">
    <citation type="submission" date="2020-02" db="EMBL/GenBank/DDBJ databases">
        <authorList>
            <person name="Meier V. D."/>
        </authorList>
    </citation>
    <scope>NUCLEOTIDE SEQUENCE</scope>
    <source>
        <strain evidence="2">AVDCRST_MAG26</strain>
    </source>
</reference>
<dbReference type="AlphaFoldDB" id="A0A6J4K0B4"/>
<sequence length="75" mass="7881">MLLVAASKLLIALRSPFALLAAFNQGSGSGTMPCGLAGSTPPGPPAMSRFGIMNAHYPADNWRFTRVTPIAEHAR</sequence>